<dbReference type="EMBL" id="KQ435695">
    <property type="protein sequence ID" value="KOX80877.1"/>
    <property type="molecule type" value="Genomic_DNA"/>
</dbReference>
<dbReference type="GO" id="GO:0005743">
    <property type="term" value="C:mitochondrial inner membrane"/>
    <property type="evidence" value="ECO:0007669"/>
    <property type="project" value="UniProtKB-SubCell"/>
</dbReference>
<dbReference type="Pfam" id="PF02953">
    <property type="entry name" value="zf-Tim10_DDP"/>
    <property type="match status" value="1"/>
</dbReference>
<proteinExistence type="inferred from homology"/>
<keyword evidence="3" id="KW-0862">Zinc</keyword>
<sequence length="94" mass="10950">MAMQVPTNVDPEQIKSVRDFVTSYNKLIETCFIDCINDFTTRDVKAKEETCSLNCMEKYLKMNQRISQRFEEFQMLANENVLAAQKKITEGKKS</sequence>
<evidence type="ECO:0000256" key="3">
    <source>
        <dbReference type="ARBA" id="ARBA00022833"/>
    </source>
</evidence>
<comment type="subunit">
    <text evidence="8">Heterohexamer.</text>
</comment>
<evidence type="ECO:0000256" key="6">
    <source>
        <dbReference type="ARBA" id="ARBA00023128"/>
    </source>
</evidence>
<keyword evidence="8" id="KW-0143">Chaperone</keyword>
<keyword evidence="1 8" id="KW-0813">Transport</keyword>
<evidence type="ECO:0000256" key="7">
    <source>
        <dbReference type="ARBA" id="ARBA00023157"/>
    </source>
</evidence>
<dbReference type="STRING" id="166423.A0A0M9AB22"/>
<dbReference type="GO" id="GO:0015031">
    <property type="term" value="P:protein transport"/>
    <property type="evidence" value="ECO:0007669"/>
    <property type="project" value="UniProtKB-KW"/>
</dbReference>
<keyword evidence="7 8" id="KW-1015">Disulfide bond</keyword>
<dbReference type="PANTHER" id="PTHR13172">
    <property type="entry name" value="MITOCHONDRIAL IMPORT INNER MEMBRANE TRANSLOCASE SUBUNIT TIM9B"/>
    <property type="match status" value="1"/>
</dbReference>
<keyword evidence="5 8" id="KW-0811">Translocation</keyword>
<keyword evidence="4 8" id="KW-0653">Protein transport</keyword>
<evidence type="ECO:0000313" key="11">
    <source>
        <dbReference type="Proteomes" id="UP000053105"/>
    </source>
</evidence>
<dbReference type="OrthoDB" id="1551503at2759"/>
<comment type="subcellular location">
    <subcellularLocation>
        <location evidence="8">Mitochondrion inner membrane</location>
        <topology evidence="8">Peripheral membrane protein</topology>
        <orientation evidence="8">Intermembrane side</orientation>
    </subcellularLocation>
</comment>
<comment type="function">
    <text evidence="8">Mitochondrial intermembrane chaperone that participates in the import and insertion of some multi-pass transmembrane proteins into the mitochondrial inner membrane. Also required for the transfer of beta-barrel precursors from the TOM complex to the sorting and assembly machinery (SAM complex) of the outer membrane. Acts as a chaperone-like protein that protects the hydrophobic precursors from aggregation and guide them through the mitochondrial intermembrane space.</text>
</comment>
<keyword evidence="2" id="KW-0479">Metal-binding</keyword>
<dbReference type="InterPro" id="IPR004217">
    <property type="entry name" value="Tim10-like"/>
</dbReference>
<dbReference type="Proteomes" id="UP000053105">
    <property type="component" value="Unassembled WGS sequence"/>
</dbReference>
<evidence type="ECO:0000313" key="10">
    <source>
        <dbReference type="EMBL" id="KOX80877.1"/>
    </source>
</evidence>
<dbReference type="InterPro" id="IPR050673">
    <property type="entry name" value="Mito_inner_translocase_sub"/>
</dbReference>
<dbReference type="Gene3D" id="1.10.287.810">
    <property type="entry name" value="Mitochondrial import inner membrane translocase subunit tim13 like domains"/>
    <property type="match status" value="1"/>
</dbReference>
<evidence type="ECO:0000256" key="4">
    <source>
        <dbReference type="ARBA" id="ARBA00022927"/>
    </source>
</evidence>
<dbReference type="GO" id="GO:0046872">
    <property type="term" value="F:metal ion binding"/>
    <property type="evidence" value="ECO:0007669"/>
    <property type="project" value="UniProtKB-KW"/>
</dbReference>
<accession>A0A0M9AB22</accession>
<name>A0A0M9AB22_9HYME</name>
<dbReference type="SUPFAM" id="SSF144122">
    <property type="entry name" value="Tim10-like"/>
    <property type="match status" value="1"/>
</dbReference>
<evidence type="ECO:0000256" key="5">
    <source>
        <dbReference type="ARBA" id="ARBA00023010"/>
    </source>
</evidence>
<evidence type="ECO:0000259" key="9">
    <source>
        <dbReference type="Pfam" id="PF02953"/>
    </source>
</evidence>
<dbReference type="InterPro" id="IPR035427">
    <property type="entry name" value="Tim10-like_dom_sf"/>
</dbReference>
<evidence type="ECO:0000256" key="1">
    <source>
        <dbReference type="ARBA" id="ARBA00022448"/>
    </source>
</evidence>
<comment type="similarity">
    <text evidence="8">Belongs to the small Tim family.</text>
</comment>
<keyword evidence="11" id="KW-1185">Reference proteome</keyword>
<keyword evidence="8" id="KW-0472">Membrane</keyword>
<reference evidence="10 11" key="1">
    <citation type="submission" date="2015-07" db="EMBL/GenBank/DDBJ databases">
        <title>The genome of Melipona quadrifasciata.</title>
        <authorList>
            <person name="Pan H."/>
            <person name="Kapheim K."/>
        </authorList>
    </citation>
    <scope>NUCLEOTIDE SEQUENCE [LARGE SCALE GENOMIC DNA]</scope>
    <source>
        <strain evidence="10">0111107301</strain>
        <tissue evidence="10">Whole body</tissue>
    </source>
</reference>
<organism evidence="10 11">
    <name type="scientific">Melipona quadrifasciata</name>
    <dbReference type="NCBI Taxonomy" id="166423"/>
    <lineage>
        <taxon>Eukaryota</taxon>
        <taxon>Metazoa</taxon>
        <taxon>Ecdysozoa</taxon>
        <taxon>Arthropoda</taxon>
        <taxon>Hexapoda</taxon>
        <taxon>Insecta</taxon>
        <taxon>Pterygota</taxon>
        <taxon>Neoptera</taxon>
        <taxon>Endopterygota</taxon>
        <taxon>Hymenoptera</taxon>
        <taxon>Apocrita</taxon>
        <taxon>Aculeata</taxon>
        <taxon>Apoidea</taxon>
        <taxon>Anthophila</taxon>
        <taxon>Apidae</taxon>
        <taxon>Melipona</taxon>
    </lineage>
</organism>
<protein>
    <recommendedName>
        <fullName evidence="8">Mitochondrial import inner membrane translocase subunit</fullName>
    </recommendedName>
</protein>
<gene>
    <name evidence="10" type="ORF">WN51_05297</name>
</gene>
<evidence type="ECO:0000256" key="8">
    <source>
        <dbReference type="RuleBase" id="RU367043"/>
    </source>
</evidence>
<dbReference type="AlphaFoldDB" id="A0A0M9AB22"/>
<keyword evidence="6 8" id="KW-0496">Mitochondrion</keyword>
<feature type="domain" description="Tim10-like" evidence="9">
    <location>
        <begin position="13"/>
        <end position="72"/>
    </location>
</feature>
<comment type="domain">
    <text evidence="8">The twin CX3C motif contains 4 conserved Cys residues that form 2 disulfide bonds in the mitochondrial intermembrane space.</text>
</comment>
<keyword evidence="8" id="KW-0999">Mitochondrion inner membrane</keyword>
<evidence type="ECO:0000256" key="2">
    <source>
        <dbReference type="ARBA" id="ARBA00022723"/>
    </source>
</evidence>